<evidence type="ECO:0000313" key="2">
    <source>
        <dbReference type="Proteomes" id="UP001374535"/>
    </source>
</evidence>
<name>A0AAQ3N2F9_VIGMU</name>
<sequence length="206" mass="20614">MANPSVERRFRDDDATGLDTVVDEIDVQTGFVVNVIECVSEIRGDLHSRHPCGENGEARVVLVAKTIGEAGAVDEVVNEVDVVAGDGGAEEFDDADVVAAADDGEQLLELIRLEFADELALEDNDVCSAESAAPAGGGGGVSLGEEVVGGGTDFGEVVDVRVFWERVAKRGEGGAAGNGGVGGETVAGGAAVGSAGGGGVRGGGFV</sequence>
<organism evidence="1 2">
    <name type="scientific">Vigna mungo</name>
    <name type="common">Black gram</name>
    <name type="synonym">Phaseolus mungo</name>
    <dbReference type="NCBI Taxonomy" id="3915"/>
    <lineage>
        <taxon>Eukaryota</taxon>
        <taxon>Viridiplantae</taxon>
        <taxon>Streptophyta</taxon>
        <taxon>Embryophyta</taxon>
        <taxon>Tracheophyta</taxon>
        <taxon>Spermatophyta</taxon>
        <taxon>Magnoliopsida</taxon>
        <taxon>eudicotyledons</taxon>
        <taxon>Gunneridae</taxon>
        <taxon>Pentapetalae</taxon>
        <taxon>rosids</taxon>
        <taxon>fabids</taxon>
        <taxon>Fabales</taxon>
        <taxon>Fabaceae</taxon>
        <taxon>Papilionoideae</taxon>
        <taxon>50 kb inversion clade</taxon>
        <taxon>NPAAA clade</taxon>
        <taxon>indigoferoid/millettioid clade</taxon>
        <taxon>Phaseoleae</taxon>
        <taxon>Vigna</taxon>
    </lineage>
</organism>
<reference evidence="1 2" key="1">
    <citation type="journal article" date="2023" name="Life. Sci Alliance">
        <title>Evolutionary insights into 3D genome organization and epigenetic landscape of Vigna mungo.</title>
        <authorList>
            <person name="Junaid A."/>
            <person name="Singh B."/>
            <person name="Bhatia S."/>
        </authorList>
    </citation>
    <scope>NUCLEOTIDE SEQUENCE [LARGE SCALE GENOMIC DNA]</scope>
    <source>
        <strain evidence="1">Urdbean</strain>
    </source>
</reference>
<protein>
    <submittedName>
        <fullName evidence="1">Uncharacterized protein</fullName>
    </submittedName>
</protein>
<dbReference type="EMBL" id="CP144693">
    <property type="protein sequence ID" value="WVZ01634.1"/>
    <property type="molecule type" value="Genomic_DNA"/>
</dbReference>
<keyword evidence="2" id="KW-1185">Reference proteome</keyword>
<dbReference type="Proteomes" id="UP001374535">
    <property type="component" value="Chromosome 8"/>
</dbReference>
<dbReference type="AlphaFoldDB" id="A0AAQ3N2F9"/>
<accession>A0AAQ3N2F9</accession>
<proteinExistence type="predicted"/>
<gene>
    <name evidence="1" type="ORF">V8G54_027703</name>
</gene>
<evidence type="ECO:0000313" key="1">
    <source>
        <dbReference type="EMBL" id="WVZ01634.1"/>
    </source>
</evidence>